<sequence>MDCRCLLLLLAAASLLVSLSSAIPYGKAYRNSAVDDNLLKALLRVQELEAEKAAEEAAEVEAEKEAVVETLTELLDEEEARREEALAEEEKEEEAERVEDGRFNLPAYDFEYPEYDDTEEIPSNEINGQLSYPDYEPIPADTRSLELPYNSYPRQQYEEVDRRGDEKYDLDQLYPDLPDPDLEPQISEPDDAISPEEYAALLDYLGLQEDTRRSDGYYDGKEVNMLQDYDPRKTSKRTRDHDAYHHAYNMFWSNLGKPREEERGWEDRRDDTEELDDWNEGGAYGVQDLGAAKKALERPGDQGKVSWRHPGNDVAAGYTGYEPYQREKYPSSVEDMMDTYGPEDQAYWPYEDEERYQVRSSQPEWTNTARDDQQDDDYESFLTRNERNDKLLDALYEDQIPANSVDAEDTEEDDEEDLDKYEKMAEDLLREYPELATAAEKVLDELIDEEDAEDDERREDGMFGGGEEPEEPTSEEEQKIENRADKNPLEGYTHNNIDILQRKRLFQDEEDEDEDEGEGGGDKDDDKLPVNYYDILKEDGELPSDEEENNDAEDPYSLDAVYDTNDEKKADVVEDYPDGYPDSPPETAEDEPRSPEEEEDLELDEDRVESFLDKVEDLLRATESGTLSPPLCPVNVSDCHLIEDDSPLSSGPYKEYFTAVCNRHEACYQCGSAHGISSSTCDRAMKYDLAEVCDMLAEVEGQEADEMCKMKGEALHLAARLKRAYQETTVPECTYKCVMEYIVGS</sequence>
<protein>
    <submittedName>
        <fullName evidence="3">Hypp7493 protein</fullName>
    </submittedName>
</protein>
<organism evidence="3 4">
    <name type="scientific">Branchiostoma lanceolatum</name>
    <name type="common">Common lancelet</name>
    <name type="synonym">Amphioxus lanceolatum</name>
    <dbReference type="NCBI Taxonomy" id="7740"/>
    <lineage>
        <taxon>Eukaryota</taxon>
        <taxon>Metazoa</taxon>
        <taxon>Chordata</taxon>
        <taxon>Cephalochordata</taxon>
        <taxon>Leptocardii</taxon>
        <taxon>Amphioxiformes</taxon>
        <taxon>Branchiostomatidae</taxon>
        <taxon>Branchiostoma</taxon>
    </lineage>
</organism>
<dbReference type="InterPro" id="IPR038875">
    <property type="entry name" value="PLA2_conodipine-like"/>
</dbReference>
<feature type="compositionally biased region" description="Basic and acidic residues" evidence="1">
    <location>
        <begin position="476"/>
        <end position="488"/>
    </location>
</feature>
<feature type="compositionally biased region" description="Polar residues" evidence="1">
    <location>
        <begin position="358"/>
        <end position="368"/>
    </location>
</feature>
<feature type="compositionally biased region" description="Basic and acidic residues" evidence="1">
    <location>
        <begin position="259"/>
        <end position="271"/>
    </location>
</feature>
<dbReference type="OrthoDB" id="6105856at2759"/>
<dbReference type="GO" id="GO:0004623">
    <property type="term" value="F:phospholipase A2 activity"/>
    <property type="evidence" value="ECO:0007669"/>
    <property type="project" value="InterPro"/>
</dbReference>
<dbReference type="GO" id="GO:0050482">
    <property type="term" value="P:arachidonate secretion"/>
    <property type="evidence" value="ECO:0007669"/>
    <property type="project" value="InterPro"/>
</dbReference>
<feature type="region of interest" description="Disordered" evidence="1">
    <location>
        <begin position="259"/>
        <end position="324"/>
    </location>
</feature>
<evidence type="ECO:0000313" key="4">
    <source>
        <dbReference type="Proteomes" id="UP000838412"/>
    </source>
</evidence>
<feature type="compositionally biased region" description="Acidic residues" evidence="1">
    <location>
        <begin position="596"/>
        <end position="605"/>
    </location>
</feature>
<keyword evidence="2" id="KW-0732">Signal</keyword>
<feature type="region of interest" description="Disordered" evidence="1">
    <location>
        <begin position="350"/>
        <end position="423"/>
    </location>
</feature>
<evidence type="ECO:0000313" key="3">
    <source>
        <dbReference type="EMBL" id="CAH1245522.1"/>
    </source>
</evidence>
<feature type="compositionally biased region" description="Acidic residues" evidence="1">
    <location>
        <begin position="541"/>
        <end position="556"/>
    </location>
</feature>
<dbReference type="Gene3D" id="1.20.90.10">
    <property type="entry name" value="Phospholipase A2 domain"/>
    <property type="match status" value="1"/>
</dbReference>
<dbReference type="Proteomes" id="UP000838412">
    <property type="component" value="Chromosome 14"/>
</dbReference>
<feature type="compositionally biased region" description="Acidic residues" evidence="1">
    <location>
        <begin position="445"/>
        <end position="457"/>
    </location>
</feature>
<keyword evidence="4" id="KW-1185">Reference proteome</keyword>
<feature type="region of interest" description="Disordered" evidence="1">
    <location>
        <begin position="77"/>
        <end position="99"/>
    </location>
</feature>
<evidence type="ECO:0000256" key="1">
    <source>
        <dbReference type="SAM" id="MobiDB-lite"/>
    </source>
</evidence>
<evidence type="ECO:0000256" key="2">
    <source>
        <dbReference type="SAM" id="SignalP"/>
    </source>
</evidence>
<dbReference type="EMBL" id="OV696699">
    <property type="protein sequence ID" value="CAH1245522.1"/>
    <property type="molecule type" value="Genomic_DNA"/>
</dbReference>
<feature type="chain" id="PRO_5035469771" evidence="2">
    <location>
        <begin position="23"/>
        <end position="745"/>
    </location>
</feature>
<dbReference type="AlphaFoldDB" id="A0A8J9Z1J9"/>
<dbReference type="GO" id="GO:0006644">
    <property type="term" value="P:phospholipid metabolic process"/>
    <property type="evidence" value="ECO:0007669"/>
    <property type="project" value="InterPro"/>
</dbReference>
<accession>A0A8J9Z1J9</accession>
<name>A0A8J9Z1J9_BRALA</name>
<proteinExistence type="predicted"/>
<feature type="compositionally biased region" description="Acidic residues" evidence="1">
    <location>
        <begin position="406"/>
        <end position="419"/>
    </location>
</feature>
<gene>
    <name evidence="3" type="primary">Hypp7493</name>
    <name evidence="3" type="ORF">BLAG_LOCUS7820</name>
</gene>
<feature type="signal peptide" evidence="2">
    <location>
        <begin position="1"/>
        <end position="22"/>
    </location>
</feature>
<dbReference type="InterPro" id="IPR036444">
    <property type="entry name" value="PLipase_A2_dom_sf"/>
</dbReference>
<dbReference type="PANTHER" id="PTHR37687:SF1">
    <property type="entry name" value="AGAP006772-PA"/>
    <property type="match status" value="1"/>
</dbReference>
<feature type="compositionally biased region" description="Acidic residues" evidence="1">
    <location>
        <begin position="508"/>
        <end position="519"/>
    </location>
</feature>
<reference evidence="3" key="1">
    <citation type="submission" date="2022-01" db="EMBL/GenBank/DDBJ databases">
        <authorList>
            <person name="Braso-Vives M."/>
        </authorList>
    </citation>
    <scope>NUCLEOTIDE SEQUENCE</scope>
</reference>
<dbReference type="PANTHER" id="PTHR37687">
    <property type="entry name" value="AGAP006772-PA"/>
    <property type="match status" value="1"/>
</dbReference>
<feature type="region of interest" description="Disordered" evidence="1">
    <location>
        <begin position="440"/>
        <end position="605"/>
    </location>
</feature>
<feature type="region of interest" description="Disordered" evidence="1">
    <location>
        <begin position="118"/>
        <end position="164"/>
    </location>
</feature>
<feature type="compositionally biased region" description="Acidic residues" evidence="1">
    <location>
        <begin position="86"/>
        <end position="97"/>
    </location>
</feature>